<dbReference type="InterPro" id="IPR008906">
    <property type="entry name" value="HATC_C_dom"/>
</dbReference>
<protein>
    <recommendedName>
        <fullName evidence="1">HAT C-terminal dimerisation domain-containing protein</fullName>
    </recommendedName>
</protein>
<keyword evidence="3" id="KW-1185">Reference proteome</keyword>
<accession>A0A6A6AUD6</accession>
<name>A0A6A6AUD6_9PEZI</name>
<dbReference type="Pfam" id="PF05699">
    <property type="entry name" value="Dimer_Tnp_hAT"/>
    <property type="match status" value="1"/>
</dbReference>
<dbReference type="InterPro" id="IPR012337">
    <property type="entry name" value="RNaseH-like_sf"/>
</dbReference>
<reference evidence="2" key="1">
    <citation type="journal article" date="2020" name="Stud. Mycol.">
        <title>101 Dothideomycetes genomes: a test case for predicting lifestyles and emergence of pathogens.</title>
        <authorList>
            <person name="Haridas S."/>
            <person name="Albert R."/>
            <person name="Binder M."/>
            <person name="Bloem J."/>
            <person name="Labutti K."/>
            <person name="Salamov A."/>
            <person name="Andreopoulos B."/>
            <person name="Baker S."/>
            <person name="Barry K."/>
            <person name="Bills G."/>
            <person name="Bluhm B."/>
            <person name="Cannon C."/>
            <person name="Castanera R."/>
            <person name="Culley D."/>
            <person name="Daum C."/>
            <person name="Ezra D."/>
            <person name="Gonzalez J."/>
            <person name="Henrissat B."/>
            <person name="Kuo A."/>
            <person name="Liang C."/>
            <person name="Lipzen A."/>
            <person name="Lutzoni F."/>
            <person name="Magnuson J."/>
            <person name="Mondo S."/>
            <person name="Nolan M."/>
            <person name="Ohm R."/>
            <person name="Pangilinan J."/>
            <person name="Park H.-J."/>
            <person name="Ramirez L."/>
            <person name="Alfaro M."/>
            <person name="Sun H."/>
            <person name="Tritt A."/>
            <person name="Yoshinaga Y."/>
            <person name="Zwiers L.-H."/>
            <person name="Turgeon B."/>
            <person name="Goodwin S."/>
            <person name="Spatafora J."/>
            <person name="Crous P."/>
            <person name="Grigoriev I."/>
        </authorList>
    </citation>
    <scope>NUCLEOTIDE SEQUENCE</scope>
    <source>
        <strain evidence="2">CBS 121167</strain>
    </source>
</reference>
<evidence type="ECO:0000259" key="1">
    <source>
        <dbReference type="Pfam" id="PF05699"/>
    </source>
</evidence>
<dbReference type="GO" id="GO:0046983">
    <property type="term" value="F:protein dimerization activity"/>
    <property type="evidence" value="ECO:0007669"/>
    <property type="project" value="InterPro"/>
</dbReference>
<feature type="non-terminal residue" evidence="2">
    <location>
        <position position="55"/>
    </location>
</feature>
<dbReference type="GeneID" id="54293668"/>
<dbReference type="Proteomes" id="UP000799438">
    <property type="component" value="Unassembled WGS sequence"/>
</dbReference>
<dbReference type="RefSeq" id="XP_033390925.1">
    <property type="nucleotide sequence ID" value="XM_033536172.1"/>
</dbReference>
<dbReference type="SUPFAM" id="SSF53098">
    <property type="entry name" value="Ribonuclease H-like"/>
    <property type="match status" value="1"/>
</dbReference>
<dbReference type="OrthoDB" id="3944237at2759"/>
<feature type="domain" description="HAT C-terminal dimerisation" evidence="1">
    <location>
        <begin position="1"/>
        <end position="53"/>
    </location>
</feature>
<sequence length="55" mass="6143">YPQLAKMALDLLTCPAMSSDCERTFSTTGWAMGIRRSRLNGDTAEAMECLRSWAK</sequence>
<dbReference type="AlphaFoldDB" id="A0A6A6AUD6"/>
<gene>
    <name evidence="2" type="ORF">K452DRAFT_210719</name>
</gene>
<proteinExistence type="predicted"/>
<organism evidence="2 3">
    <name type="scientific">Aplosporella prunicola CBS 121167</name>
    <dbReference type="NCBI Taxonomy" id="1176127"/>
    <lineage>
        <taxon>Eukaryota</taxon>
        <taxon>Fungi</taxon>
        <taxon>Dikarya</taxon>
        <taxon>Ascomycota</taxon>
        <taxon>Pezizomycotina</taxon>
        <taxon>Dothideomycetes</taxon>
        <taxon>Dothideomycetes incertae sedis</taxon>
        <taxon>Botryosphaeriales</taxon>
        <taxon>Aplosporellaceae</taxon>
        <taxon>Aplosporella</taxon>
    </lineage>
</organism>
<evidence type="ECO:0000313" key="3">
    <source>
        <dbReference type="Proteomes" id="UP000799438"/>
    </source>
</evidence>
<evidence type="ECO:0000313" key="2">
    <source>
        <dbReference type="EMBL" id="KAF2135206.1"/>
    </source>
</evidence>
<feature type="non-terminal residue" evidence="2">
    <location>
        <position position="1"/>
    </location>
</feature>
<dbReference type="EMBL" id="ML995630">
    <property type="protein sequence ID" value="KAF2135206.1"/>
    <property type="molecule type" value="Genomic_DNA"/>
</dbReference>